<feature type="domain" description="Myb-like" evidence="2">
    <location>
        <begin position="1305"/>
        <end position="1347"/>
    </location>
</feature>
<feature type="compositionally biased region" description="Basic and acidic residues" evidence="1">
    <location>
        <begin position="295"/>
        <end position="330"/>
    </location>
</feature>
<feature type="region of interest" description="Disordered" evidence="1">
    <location>
        <begin position="1741"/>
        <end position="1812"/>
    </location>
</feature>
<dbReference type="InterPro" id="IPR017884">
    <property type="entry name" value="SANT_dom"/>
</dbReference>
<feature type="compositionally biased region" description="Low complexity" evidence="1">
    <location>
        <begin position="615"/>
        <end position="631"/>
    </location>
</feature>
<dbReference type="PROSITE" id="PS51294">
    <property type="entry name" value="HTH_MYB"/>
    <property type="match status" value="1"/>
</dbReference>
<feature type="compositionally biased region" description="Polar residues" evidence="1">
    <location>
        <begin position="217"/>
        <end position="226"/>
    </location>
</feature>
<evidence type="ECO:0008006" key="7">
    <source>
        <dbReference type="Google" id="ProtNLM"/>
    </source>
</evidence>
<feature type="region of interest" description="Disordered" evidence="1">
    <location>
        <begin position="1672"/>
        <end position="1703"/>
    </location>
</feature>
<dbReference type="PANTHER" id="PTHR47340:SF1">
    <property type="entry name" value="DUPLICATED HOMEODOMAIN-LIKE SUPERFAMILY PROTEIN"/>
    <property type="match status" value="1"/>
</dbReference>
<feature type="compositionally biased region" description="Low complexity" evidence="1">
    <location>
        <begin position="1672"/>
        <end position="1681"/>
    </location>
</feature>
<dbReference type="Proteomes" id="UP001465755">
    <property type="component" value="Unassembled WGS sequence"/>
</dbReference>
<evidence type="ECO:0000259" key="3">
    <source>
        <dbReference type="PROSITE" id="PS51293"/>
    </source>
</evidence>
<sequence length="1812" mass="191525">MRQVEVHCRSSAKSHSARAALRVGTAARSSSRSALERFFSGTMDGRFPRPPYPSKRSRFDTYPPPPHSAGQGRDYDSLGPGGRPGRYPPPGRSPPRGGSPRRTISGAGHAQGWPEIERSRGPPPGRASPGDDWGGFGPPRRSSGWDVMEPPGGAPPRMPPHAEYGGFRGGRGDRRREPGRGFLRDPPRDSHPAMQDHMRQDRDGRSLPGPPMRHSYSHSGPWTGSRHSPEHEAGEVPARGAGPGADAHHGQSRQLPGGTYRERMSMSGRGSGRFGPRLSGGFNPRDSLPGPPALGRRESAQNLSTRERDDTVASALRREKLTVGRRHDEPPALSQSSKLRPPASKVTSPIPSIKAEEGSFGLTDAFGRGSTLPSSSMISVLNRSLGGRALSPTLSPTKRGMSPGPGSPLGKRALSPGPLPTQPLVIGVVAMHQQDPFTTGTLAAPSSSLLPKSQILSGLEAADAELAALTAKLAEIRVRSEEQGAQLRAVQERCHMAKLSALVANDQSRSDNSLPVRVSSPAPHPASPGRPHMASPSRLRPAPGPAASADVAMADAEPEGTEGPNAADIASPSAAEPAAQEDAPSPRPKGKLTLRLPTRTSDSDDPEISSDDSPADSPTASTSSSEYSEPANLSPRFGVRPVPAPRAQIGGFTFSNRDLASKAAQALPQLPQKEFKGGVPEANGHGQAALPQVFSLQANAVYKRTWVELQRSRAPMLAAFRRRRTCCSTHEMRLAIEWISKLPAWQTFLDEVEGRRFPRGPLQGALVPRGGGGLPRTLSRGRSWVRSDVEEAQVIASLQAQQRMDDMTEVPDQRVCRHMLKWGRFDSTNGLVQDPAAELEQEAIERPWTAEEKRIFFEKFLMHHKDFHKISACLDRRSTRDCVSFYYRIQKQDEFAVVRRKIQLKKRRLQSEYNRNVSFMGMGMVPRAPHGLDAAALALPHAVSAAAVRVGTSAAAAAAVGGNLMVAAAVPIAAEGSRQARQPRGHVSGSAAGFRSRTSTPRGAAAAAMANLEFGPASPDLLAGQASVLTSPDLPMGQEQDAVQGYRGTAVASRAPAAAGVGEGNSAYWTPEEEELFSEGVQLYARDHKMVAKHMGNTRSVPAVRAHMTKHRMRVNKLISQATAAAEAAMATASTAAVPSEPPSPSRGIALEAAHQAASAAAVDQSMALYQQWGWPQAGQAGMQEPDAMQAGGAMDLSGAAAAMAAAVAAAAQGSVGPTLIPRPDGSLLPGILAPTTTPSPAPPTSMFPASPAAMAADAAGGLGQPLGSASNSGLLGRESSGGFGDDKGARDKEGGAKQRQLSFWSMDEKTAFLATYKEHGRDWKKLHSAVPGKTIVQIKNYYQNYKGKLGLEDMKLPQTAVRPSSRTSKKRLQDSPSPSRDLGSSAPASPMRRDDDASYQPSSQPAFSEAAAHSAEMVLAMQHQANLAALHGYTDPAALSLSALPADPRYSSAPWPGAQDSHMQAAPDAFGSPLALMPQRGLQQGRHGGPVIEPSFPTNVVIANPRASMDWMAPQQHDPPHQHRPASPRHHERLHAGDHESSTDALRRELMVRHQEVLAQQQSTPLPGFRIRSNANGIGGPLSGMSSAQGFLSNTQSLGEAFGLGRTHSHSAPSAAQSLVDGIKATWAHQAASAGRSDPMSNAPHFGAQGQTSHPWQAGHEAYSGIPLQQQTGAPQQAPTGPVPEADAAGAPQPMTAAQAPEPGLQDLGRAAESQQPLGNILSFGTSFPMDVGQAPMTQLAQPPLLPTGASGHEAGLQSAPEPPGNAQELNADAFAFQPPLDSPWGQPQSAFAPAATDMDVTPQQDPSIES</sequence>
<name>A0AAW1PFB9_9CHLO</name>
<reference evidence="5 6" key="1">
    <citation type="journal article" date="2024" name="Nat. Commun.">
        <title>Phylogenomics reveals the evolutionary origins of lichenization in chlorophyte algae.</title>
        <authorList>
            <person name="Puginier C."/>
            <person name="Libourel C."/>
            <person name="Otte J."/>
            <person name="Skaloud P."/>
            <person name="Haon M."/>
            <person name="Grisel S."/>
            <person name="Petersen M."/>
            <person name="Berrin J.G."/>
            <person name="Delaux P.M."/>
            <person name="Dal Grande F."/>
            <person name="Keller J."/>
        </authorList>
    </citation>
    <scope>NUCLEOTIDE SEQUENCE [LARGE SCALE GENOMIC DNA]</scope>
    <source>
        <strain evidence="5 6">SAG 2036</strain>
    </source>
</reference>
<organism evidence="5 6">
    <name type="scientific">Symbiochloris irregularis</name>
    <dbReference type="NCBI Taxonomy" id="706552"/>
    <lineage>
        <taxon>Eukaryota</taxon>
        <taxon>Viridiplantae</taxon>
        <taxon>Chlorophyta</taxon>
        <taxon>core chlorophytes</taxon>
        <taxon>Trebouxiophyceae</taxon>
        <taxon>Trebouxiales</taxon>
        <taxon>Trebouxiaceae</taxon>
        <taxon>Symbiochloris</taxon>
    </lineage>
</organism>
<feature type="compositionally biased region" description="Low complexity" evidence="1">
    <location>
        <begin position="17"/>
        <end position="33"/>
    </location>
</feature>
<feature type="compositionally biased region" description="Acidic residues" evidence="1">
    <location>
        <begin position="603"/>
        <end position="614"/>
    </location>
</feature>
<feature type="compositionally biased region" description="Low complexity" evidence="1">
    <location>
        <begin position="566"/>
        <end position="583"/>
    </location>
</feature>
<dbReference type="PROSITE" id="PS51293">
    <property type="entry name" value="SANT"/>
    <property type="match status" value="1"/>
</dbReference>
<proteinExistence type="predicted"/>
<dbReference type="PROSITE" id="PS50090">
    <property type="entry name" value="MYB_LIKE"/>
    <property type="match status" value="1"/>
</dbReference>
<evidence type="ECO:0000259" key="2">
    <source>
        <dbReference type="PROSITE" id="PS50090"/>
    </source>
</evidence>
<feature type="region of interest" description="Disordered" evidence="1">
    <location>
        <begin position="503"/>
        <end position="644"/>
    </location>
</feature>
<protein>
    <recommendedName>
        <fullName evidence="7">SANT domain-containing protein</fullName>
    </recommendedName>
</protein>
<evidence type="ECO:0000313" key="5">
    <source>
        <dbReference type="EMBL" id="KAK9808545.1"/>
    </source>
</evidence>
<gene>
    <name evidence="5" type="ORF">WJX73_006877</name>
</gene>
<comment type="caution">
    <text evidence="5">The sequence shown here is derived from an EMBL/GenBank/DDBJ whole genome shotgun (WGS) entry which is preliminary data.</text>
</comment>
<feature type="region of interest" description="Disordered" evidence="1">
    <location>
        <begin position="1259"/>
        <end position="1302"/>
    </location>
</feature>
<accession>A0AAW1PFB9</accession>
<dbReference type="InterPro" id="IPR001005">
    <property type="entry name" value="SANT/Myb"/>
</dbReference>
<feature type="region of interest" description="Disordered" evidence="1">
    <location>
        <begin position="1631"/>
        <end position="1659"/>
    </location>
</feature>
<dbReference type="Gene3D" id="1.10.10.60">
    <property type="entry name" value="Homeodomain-like"/>
    <property type="match status" value="3"/>
</dbReference>
<feature type="domain" description="SANT" evidence="3">
    <location>
        <begin position="843"/>
        <end position="894"/>
    </location>
</feature>
<feature type="compositionally biased region" description="Basic and acidic residues" evidence="1">
    <location>
        <begin position="1285"/>
        <end position="1297"/>
    </location>
</feature>
<dbReference type="SMART" id="SM00717">
    <property type="entry name" value="SANT"/>
    <property type="match status" value="3"/>
</dbReference>
<dbReference type="SUPFAM" id="SSF46689">
    <property type="entry name" value="Homeodomain-like"/>
    <property type="match status" value="3"/>
</dbReference>
<feature type="domain" description="HTH myb-type" evidence="4">
    <location>
        <begin position="1305"/>
        <end position="1351"/>
    </location>
</feature>
<feature type="region of interest" description="Disordered" evidence="1">
    <location>
        <begin position="977"/>
        <end position="998"/>
    </location>
</feature>
<evidence type="ECO:0000256" key="1">
    <source>
        <dbReference type="SAM" id="MobiDB-lite"/>
    </source>
</evidence>
<dbReference type="CDD" id="cd00167">
    <property type="entry name" value="SANT"/>
    <property type="match status" value="3"/>
</dbReference>
<feature type="compositionally biased region" description="Basic and acidic residues" evidence="1">
    <location>
        <begin position="170"/>
        <end position="205"/>
    </location>
</feature>
<feature type="compositionally biased region" description="Polar residues" evidence="1">
    <location>
        <begin position="1803"/>
        <end position="1812"/>
    </location>
</feature>
<feature type="compositionally biased region" description="Basic residues" evidence="1">
    <location>
        <begin position="1523"/>
        <end position="1534"/>
    </location>
</feature>
<dbReference type="Pfam" id="PF00249">
    <property type="entry name" value="Myb_DNA-binding"/>
    <property type="match status" value="3"/>
</dbReference>
<feature type="region of interest" description="Disordered" evidence="1">
    <location>
        <begin position="389"/>
        <end position="408"/>
    </location>
</feature>
<dbReference type="InterPro" id="IPR017930">
    <property type="entry name" value="Myb_dom"/>
</dbReference>
<dbReference type="EMBL" id="JALJOQ010000022">
    <property type="protein sequence ID" value="KAK9808545.1"/>
    <property type="molecule type" value="Genomic_DNA"/>
</dbReference>
<keyword evidence="6" id="KW-1185">Reference proteome</keyword>
<dbReference type="PANTHER" id="PTHR47340">
    <property type="entry name" value="DUPLICATED HOMEODOMAIN-LIKE SUPERFAMILY PROTEIN"/>
    <property type="match status" value="1"/>
</dbReference>
<feature type="region of interest" description="Disordered" evidence="1">
    <location>
        <begin position="1"/>
        <end position="358"/>
    </location>
</feature>
<dbReference type="InterPro" id="IPR009057">
    <property type="entry name" value="Homeodomain-like_sf"/>
</dbReference>
<feature type="region of interest" description="Disordered" evidence="1">
    <location>
        <begin position="1515"/>
        <end position="1543"/>
    </location>
</feature>
<evidence type="ECO:0000259" key="4">
    <source>
        <dbReference type="PROSITE" id="PS51294"/>
    </source>
</evidence>
<feature type="compositionally biased region" description="Low complexity" evidence="1">
    <location>
        <begin position="545"/>
        <end position="555"/>
    </location>
</feature>
<feature type="region of interest" description="Disordered" evidence="1">
    <location>
        <begin position="1359"/>
        <end position="1411"/>
    </location>
</feature>
<evidence type="ECO:0000313" key="6">
    <source>
        <dbReference type="Proteomes" id="UP001465755"/>
    </source>
</evidence>